<name>A0ABU5VU32_9BACT</name>
<proteinExistence type="predicted"/>
<accession>A0ABU5VU32</accession>
<protein>
    <recommendedName>
        <fullName evidence="4">DUF2388 domain-containing protein</fullName>
    </recommendedName>
</protein>
<gene>
    <name evidence="2" type="ORF">SHI21_06670</name>
</gene>
<dbReference type="RefSeq" id="WP_323575511.1">
    <property type="nucleotide sequence ID" value="NZ_JAYGJQ010000001.1"/>
</dbReference>
<keyword evidence="1" id="KW-0732">Signal</keyword>
<evidence type="ECO:0000256" key="1">
    <source>
        <dbReference type="SAM" id="SignalP"/>
    </source>
</evidence>
<dbReference type="EMBL" id="JAYGJQ010000001">
    <property type="protein sequence ID" value="MEA9355874.1"/>
    <property type="molecule type" value="Genomic_DNA"/>
</dbReference>
<feature type="signal peptide" evidence="1">
    <location>
        <begin position="1"/>
        <end position="19"/>
    </location>
</feature>
<organism evidence="2 3">
    <name type="scientific">Bacteriovorax antarcticus</name>
    <dbReference type="NCBI Taxonomy" id="3088717"/>
    <lineage>
        <taxon>Bacteria</taxon>
        <taxon>Pseudomonadati</taxon>
        <taxon>Bdellovibrionota</taxon>
        <taxon>Bacteriovoracia</taxon>
        <taxon>Bacteriovoracales</taxon>
        <taxon>Bacteriovoracaceae</taxon>
        <taxon>Bacteriovorax</taxon>
    </lineage>
</organism>
<evidence type="ECO:0008006" key="4">
    <source>
        <dbReference type="Google" id="ProtNLM"/>
    </source>
</evidence>
<keyword evidence="3" id="KW-1185">Reference proteome</keyword>
<evidence type="ECO:0000313" key="3">
    <source>
        <dbReference type="Proteomes" id="UP001302274"/>
    </source>
</evidence>
<reference evidence="2 3" key="1">
    <citation type="submission" date="2023-11" db="EMBL/GenBank/DDBJ databases">
        <title>A Novel Polar Bacteriovorax (B. antarcticus) Isolated from the Biocrust in Antarctica.</title>
        <authorList>
            <person name="Mun W."/>
            <person name="Choi S.Y."/>
            <person name="Mitchell R.J."/>
        </authorList>
    </citation>
    <scope>NUCLEOTIDE SEQUENCE [LARGE SCALE GENOMIC DNA]</scope>
    <source>
        <strain evidence="2 3">PP10</strain>
    </source>
</reference>
<sequence length="106" mass="11131">MKKVIVMMALIVSSVSAHARSMSAQIAGAPIVSTAVTTYGTGMISSGWSLSKEARQIIADGEEYALTGQLAPYLKQSVESLQAQSDDLSTAEAVDLLIEKAVSILE</sequence>
<feature type="chain" id="PRO_5047102161" description="DUF2388 domain-containing protein" evidence="1">
    <location>
        <begin position="20"/>
        <end position="106"/>
    </location>
</feature>
<evidence type="ECO:0000313" key="2">
    <source>
        <dbReference type="EMBL" id="MEA9355874.1"/>
    </source>
</evidence>
<comment type="caution">
    <text evidence="2">The sequence shown here is derived from an EMBL/GenBank/DDBJ whole genome shotgun (WGS) entry which is preliminary data.</text>
</comment>
<dbReference type="Proteomes" id="UP001302274">
    <property type="component" value="Unassembled WGS sequence"/>
</dbReference>